<dbReference type="EMBL" id="JAINUG010000042">
    <property type="protein sequence ID" value="KAJ8406646.1"/>
    <property type="molecule type" value="Genomic_DNA"/>
</dbReference>
<comment type="caution">
    <text evidence="1">The sequence shown here is derived from an EMBL/GenBank/DDBJ whole genome shotgun (WGS) entry which is preliminary data.</text>
</comment>
<sequence length="103" mass="11146">MKPLPLIRGLVSGGFKSVPPDWRPSPWHLASSHQLLRILPPTPGAQPLFSPFCCGSVPSGLGRPVSSEPERTGTSCLGIRRLLMCPSRGFRRPPRPSQLAPLT</sequence>
<dbReference type="AlphaFoldDB" id="A0AAD7WRE5"/>
<protein>
    <submittedName>
        <fullName evidence="1">Uncharacterized protein</fullName>
    </submittedName>
</protein>
<proteinExistence type="predicted"/>
<accession>A0AAD7WRE5</accession>
<dbReference type="Proteomes" id="UP001221898">
    <property type="component" value="Unassembled WGS sequence"/>
</dbReference>
<evidence type="ECO:0000313" key="2">
    <source>
        <dbReference type="Proteomes" id="UP001221898"/>
    </source>
</evidence>
<evidence type="ECO:0000313" key="1">
    <source>
        <dbReference type="EMBL" id="KAJ8406646.1"/>
    </source>
</evidence>
<organism evidence="1 2">
    <name type="scientific">Aldrovandia affinis</name>
    <dbReference type="NCBI Taxonomy" id="143900"/>
    <lineage>
        <taxon>Eukaryota</taxon>
        <taxon>Metazoa</taxon>
        <taxon>Chordata</taxon>
        <taxon>Craniata</taxon>
        <taxon>Vertebrata</taxon>
        <taxon>Euteleostomi</taxon>
        <taxon>Actinopterygii</taxon>
        <taxon>Neopterygii</taxon>
        <taxon>Teleostei</taxon>
        <taxon>Notacanthiformes</taxon>
        <taxon>Halosauridae</taxon>
        <taxon>Aldrovandia</taxon>
    </lineage>
</organism>
<gene>
    <name evidence="1" type="ORF">AAFF_G00295620</name>
</gene>
<name>A0AAD7WRE5_9TELE</name>
<keyword evidence="2" id="KW-1185">Reference proteome</keyword>
<reference evidence="1" key="1">
    <citation type="journal article" date="2023" name="Science">
        <title>Genome structures resolve the early diversification of teleost fishes.</title>
        <authorList>
            <person name="Parey E."/>
            <person name="Louis A."/>
            <person name="Montfort J."/>
            <person name="Bouchez O."/>
            <person name="Roques C."/>
            <person name="Iampietro C."/>
            <person name="Lluch J."/>
            <person name="Castinel A."/>
            <person name="Donnadieu C."/>
            <person name="Desvignes T."/>
            <person name="Floi Bucao C."/>
            <person name="Jouanno E."/>
            <person name="Wen M."/>
            <person name="Mejri S."/>
            <person name="Dirks R."/>
            <person name="Jansen H."/>
            <person name="Henkel C."/>
            <person name="Chen W.J."/>
            <person name="Zahm M."/>
            <person name="Cabau C."/>
            <person name="Klopp C."/>
            <person name="Thompson A.W."/>
            <person name="Robinson-Rechavi M."/>
            <person name="Braasch I."/>
            <person name="Lecointre G."/>
            <person name="Bobe J."/>
            <person name="Postlethwait J.H."/>
            <person name="Berthelot C."/>
            <person name="Roest Crollius H."/>
            <person name="Guiguen Y."/>
        </authorList>
    </citation>
    <scope>NUCLEOTIDE SEQUENCE</scope>
    <source>
        <strain evidence="1">NC1722</strain>
    </source>
</reference>